<proteinExistence type="predicted"/>
<dbReference type="Proteomes" id="UP000198604">
    <property type="component" value="Unassembled WGS sequence"/>
</dbReference>
<evidence type="ECO:0000313" key="1">
    <source>
        <dbReference type="EMBL" id="CQR25657.1"/>
    </source>
</evidence>
<reference evidence="2" key="1">
    <citation type="submission" date="2015-03" db="EMBL/GenBank/DDBJ databases">
        <authorList>
            <person name="Urmite Genomes"/>
        </authorList>
    </citation>
    <scope>NUCLEOTIDE SEQUENCE [LARGE SCALE GENOMIC DNA]</scope>
    <source>
        <strain evidence="2">FF10</strain>
    </source>
</reference>
<organism evidence="1 2">
    <name type="scientific">Streptococcus varani</name>
    <dbReference type="NCBI Taxonomy" id="1608583"/>
    <lineage>
        <taxon>Bacteria</taxon>
        <taxon>Bacillati</taxon>
        <taxon>Bacillota</taxon>
        <taxon>Bacilli</taxon>
        <taxon>Lactobacillales</taxon>
        <taxon>Streptococcaceae</taxon>
        <taxon>Streptococcus</taxon>
    </lineage>
</organism>
<dbReference type="AlphaFoldDB" id="A0A0E3WFK0"/>
<gene>
    <name evidence="1" type="ORF">BN1356_01999</name>
</gene>
<keyword evidence="2" id="KW-1185">Reference proteome</keyword>
<evidence type="ECO:0000313" key="2">
    <source>
        <dbReference type="Proteomes" id="UP000198604"/>
    </source>
</evidence>
<dbReference type="RefSeq" id="WP_093651185.1">
    <property type="nucleotide sequence ID" value="NZ_CTEN01000004.1"/>
</dbReference>
<name>A0A0E3WFK0_9STRE</name>
<sequence length="124" mass="14376">MPLTAIEKWEDKQLTGSIQLFQTSTNQVWNVYLYLEDGDSLIILEDGMSCPVYNQHSDWLKNLQSLVEIKDYLFDKRYRYRLKKVTLLFAVGNATSKKRVSFSIASPDSQIKLKIDGAKRRIPT</sequence>
<dbReference type="EMBL" id="CTEN01000004">
    <property type="protein sequence ID" value="CQR25657.1"/>
    <property type="molecule type" value="Genomic_DNA"/>
</dbReference>
<accession>A0A0E3WFK0</accession>
<protein>
    <submittedName>
        <fullName evidence="1">Uncharacterized protein</fullName>
    </submittedName>
</protein>
<dbReference type="STRING" id="1608583.BN1356_01999"/>